<keyword evidence="2 9" id="KW-0723">Serine/threonine-protein kinase</keyword>
<accession>A0A2T0K5R8</accession>
<dbReference type="OrthoDB" id="9762169at2"/>
<dbReference type="GO" id="GO:0005524">
    <property type="term" value="F:ATP binding"/>
    <property type="evidence" value="ECO:0007669"/>
    <property type="project" value="UniProtKB-UniRule"/>
</dbReference>
<proteinExistence type="predicted"/>
<keyword evidence="3" id="KW-0808">Transferase</keyword>
<dbReference type="Proteomes" id="UP000239415">
    <property type="component" value="Unassembled WGS sequence"/>
</dbReference>
<evidence type="ECO:0000313" key="10">
    <source>
        <dbReference type="Proteomes" id="UP000239415"/>
    </source>
</evidence>
<protein>
    <recommendedName>
        <fullName evidence="1">non-specific serine/threonine protein kinase</fullName>
        <ecNumber evidence="1">2.7.11.1</ecNumber>
    </recommendedName>
</protein>
<keyword evidence="4 7" id="KW-0547">Nucleotide-binding</keyword>
<dbReference type="PROSITE" id="PS00108">
    <property type="entry name" value="PROTEIN_KINASE_ST"/>
    <property type="match status" value="1"/>
</dbReference>
<reference evidence="9 10" key="1">
    <citation type="submission" date="2018-03" db="EMBL/GenBank/DDBJ databases">
        <title>Genomic Encyclopedia of Archaeal and Bacterial Type Strains, Phase II (KMG-II): from individual species to whole genera.</title>
        <authorList>
            <person name="Goeker M."/>
        </authorList>
    </citation>
    <scope>NUCLEOTIDE SEQUENCE [LARGE SCALE GENOMIC DNA]</scope>
    <source>
        <strain evidence="9 10">DSM 43146</strain>
    </source>
</reference>
<evidence type="ECO:0000256" key="1">
    <source>
        <dbReference type="ARBA" id="ARBA00012513"/>
    </source>
</evidence>
<evidence type="ECO:0000313" key="9">
    <source>
        <dbReference type="EMBL" id="PRX18317.1"/>
    </source>
</evidence>
<organism evidence="9 10">
    <name type="scientific">Actinoplanes italicus</name>
    <dbReference type="NCBI Taxonomy" id="113567"/>
    <lineage>
        <taxon>Bacteria</taxon>
        <taxon>Bacillati</taxon>
        <taxon>Actinomycetota</taxon>
        <taxon>Actinomycetes</taxon>
        <taxon>Micromonosporales</taxon>
        <taxon>Micromonosporaceae</taxon>
        <taxon>Actinoplanes</taxon>
    </lineage>
</organism>
<sequence length="462" mass="49409">MAGELGGRYRLLEVIGAGGMGRVWRADDTLLQRTVAIKELITPTSPVREARAAARLDHPGVVKVYDVLTTEERAWIVMEYVPSRSLHRVVTEDGPLAPADVARLGLRMLAALRSAHGAGVLHRDVKPDNVLLTTDGRAVLTDFGLATIRGTDGPDPRLGSPSYIAPERLLAREAGVPGDLWSLGATLYFAVEGRPPYTRGDGGAALRALISEPPDPLVLAGPLSSLLLGLLGKDPARRPALDDTEARLREILKPPSRSPLRARLALAGGAVLLAVTSGAALAAVNASSRPAVLVQPSSRPPAALMSFSVDACGLGAVSEPVTAATDDVPAGLPDGWVWFRDATGFALALPSGWRRSISGNVAPIVTARPLDYWQGRERASLSRGDLPGYQRISMGLLLLDRGGADWEYTWRPGSDSVRHERRVLVAVDDKRSYLLRWTVADTGWAASTGLQRQLVELFGSRR</sequence>
<keyword evidence="6 7" id="KW-0067">ATP-binding</keyword>
<keyword evidence="10" id="KW-1185">Reference proteome</keyword>
<dbReference type="InterPro" id="IPR017441">
    <property type="entry name" value="Protein_kinase_ATP_BS"/>
</dbReference>
<dbReference type="PROSITE" id="PS00107">
    <property type="entry name" value="PROTEIN_KINASE_ATP"/>
    <property type="match status" value="1"/>
</dbReference>
<keyword evidence="5 9" id="KW-0418">Kinase</keyword>
<name>A0A2T0K5R8_9ACTN</name>
<dbReference type="PROSITE" id="PS50011">
    <property type="entry name" value="PROTEIN_KINASE_DOM"/>
    <property type="match status" value="1"/>
</dbReference>
<feature type="domain" description="Protein kinase" evidence="8">
    <location>
        <begin position="9"/>
        <end position="252"/>
    </location>
</feature>
<evidence type="ECO:0000256" key="2">
    <source>
        <dbReference type="ARBA" id="ARBA00022527"/>
    </source>
</evidence>
<dbReference type="InterPro" id="IPR000719">
    <property type="entry name" value="Prot_kinase_dom"/>
</dbReference>
<dbReference type="PANTHER" id="PTHR43289:SF6">
    <property type="entry name" value="SERINE_THREONINE-PROTEIN KINASE NEKL-3"/>
    <property type="match status" value="1"/>
</dbReference>
<feature type="binding site" evidence="7">
    <location>
        <position position="38"/>
    </location>
    <ligand>
        <name>ATP</name>
        <dbReference type="ChEBI" id="CHEBI:30616"/>
    </ligand>
</feature>
<dbReference type="CDD" id="cd14014">
    <property type="entry name" value="STKc_PknB_like"/>
    <property type="match status" value="1"/>
</dbReference>
<dbReference type="EC" id="2.7.11.1" evidence="1"/>
<evidence type="ECO:0000256" key="3">
    <source>
        <dbReference type="ARBA" id="ARBA00022679"/>
    </source>
</evidence>
<dbReference type="Pfam" id="PF00069">
    <property type="entry name" value="Pkinase"/>
    <property type="match status" value="1"/>
</dbReference>
<dbReference type="EMBL" id="PVMZ01000013">
    <property type="protein sequence ID" value="PRX18317.1"/>
    <property type="molecule type" value="Genomic_DNA"/>
</dbReference>
<dbReference type="Gene3D" id="1.10.510.10">
    <property type="entry name" value="Transferase(Phosphotransferase) domain 1"/>
    <property type="match status" value="1"/>
</dbReference>
<evidence type="ECO:0000256" key="6">
    <source>
        <dbReference type="ARBA" id="ARBA00022840"/>
    </source>
</evidence>
<evidence type="ECO:0000256" key="7">
    <source>
        <dbReference type="PROSITE-ProRule" id="PRU10141"/>
    </source>
</evidence>
<dbReference type="InterPro" id="IPR008271">
    <property type="entry name" value="Ser/Thr_kinase_AS"/>
</dbReference>
<dbReference type="RefSeq" id="WP_106323991.1">
    <property type="nucleotide sequence ID" value="NZ_BOMO01000101.1"/>
</dbReference>
<evidence type="ECO:0000256" key="5">
    <source>
        <dbReference type="ARBA" id="ARBA00022777"/>
    </source>
</evidence>
<gene>
    <name evidence="9" type="ORF">CLV67_113151</name>
</gene>
<dbReference type="InterPro" id="IPR011009">
    <property type="entry name" value="Kinase-like_dom_sf"/>
</dbReference>
<dbReference type="GO" id="GO:0004674">
    <property type="term" value="F:protein serine/threonine kinase activity"/>
    <property type="evidence" value="ECO:0007669"/>
    <property type="project" value="UniProtKB-KW"/>
</dbReference>
<dbReference type="SMART" id="SM00220">
    <property type="entry name" value="S_TKc"/>
    <property type="match status" value="1"/>
</dbReference>
<dbReference type="SUPFAM" id="SSF56112">
    <property type="entry name" value="Protein kinase-like (PK-like)"/>
    <property type="match status" value="1"/>
</dbReference>
<evidence type="ECO:0000259" key="8">
    <source>
        <dbReference type="PROSITE" id="PS50011"/>
    </source>
</evidence>
<dbReference type="PANTHER" id="PTHR43289">
    <property type="entry name" value="MITOGEN-ACTIVATED PROTEIN KINASE KINASE KINASE 20-RELATED"/>
    <property type="match status" value="1"/>
</dbReference>
<comment type="caution">
    <text evidence="9">The sequence shown here is derived from an EMBL/GenBank/DDBJ whole genome shotgun (WGS) entry which is preliminary data.</text>
</comment>
<dbReference type="Gene3D" id="3.30.200.20">
    <property type="entry name" value="Phosphorylase Kinase, domain 1"/>
    <property type="match status" value="1"/>
</dbReference>
<dbReference type="AlphaFoldDB" id="A0A2T0K5R8"/>
<evidence type="ECO:0000256" key="4">
    <source>
        <dbReference type="ARBA" id="ARBA00022741"/>
    </source>
</evidence>